<evidence type="ECO:0000256" key="1">
    <source>
        <dbReference type="SAM" id="MobiDB-lite"/>
    </source>
</evidence>
<name>A0AA36H7H6_CYLNA</name>
<comment type="caution">
    <text evidence="2">The sequence shown here is derived from an EMBL/GenBank/DDBJ whole genome shotgun (WGS) entry which is preliminary data.</text>
</comment>
<organism evidence="2 3">
    <name type="scientific">Cylicocyclus nassatus</name>
    <name type="common">Nematode worm</name>
    <dbReference type="NCBI Taxonomy" id="53992"/>
    <lineage>
        <taxon>Eukaryota</taxon>
        <taxon>Metazoa</taxon>
        <taxon>Ecdysozoa</taxon>
        <taxon>Nematoda</taxon>
        <taxon>Chromadorea</taxon>
        <taxon>Rhabditida</taxon>
        <taxon>Rhabditina</taxon>
        <taxon>Rhabditomorpha</taxon>
        <taxon>Strongyloidea</taxon>
        <taxon>Strongylidae</taxon>
        <taxon>Cylicocyclus</taxon>
    </lineage>
</organism>
<keyword evidence="3" id="KW-1185">Reference proteome</keyword>
<dbReference type="AlphaFoldDB" id="A0AA36H7H6"/>
<dbReference type="EMBL" id="CATQJL010000316">
    <property type="protein sequence ID" value="CAJ0605545.1"/>
    <property type="molecule type" value="Genomic_DNA"/>
</dbReference>
<proteinExistence type="predicted"/>
<sequence>MLAAKVEKLTRLLEVCGQGEQPQNLLPITLRSCTKEWNLDAPSPFAKVCFNDLVLGYDFQGSEGETLTQKFICLYRFLLQQVNFATDLSGCGGEVGRTVGGEDVLSHRIVQSSANCIMRVRNYRYDFEEERSIPSNRKGKRTRVSDASQGRGK</sequence>
<dbReference type="Proteomes" id="UP001176961">
    <property type="component" value="Unassembled WGS sequence"/>
</dbReference>
<gene>
    <name evidence="2" type="ORF">CYNAS_LOCUS17528</name>
</gene>
<evidence type="ECO:0000313" key="2">
    <source>
        <dbReference type="EMBL" id="CAJ0605545.1"/>
    </source>
</evidence>
<reference evidence="2" key="1">
    <citation type="submission" date="2023-07" db="EMBL/GenBank/DDBJ databases">
        <authorList>
            <consortium name="CYATHOMIX"/>
        </authorList>
    </citation>
    <scope>NUCLEOTIDE SEQUENCE</scope>
    <source>
        <strain evidence="2">N/A</strain>
    </source>
</reference>
<accession>A0AA36H7H6</accession>
<protein>
    <submittedName>
        <fullName evidence="2">Uncharacterized protein</fullName>
    </submittedName>
</protein>
<evidence type="ECO:0000313" key="3">
    <source>
        <dbReference type="Proteomes" id="UP001176961"/>
    </source>
</evidence>
<feature type="region of interest" description="Disordered" evidence="1">
    <location>
        <begin position="133"/>
        <end position="153"/>
    </location>
</feature>